<proteinExistence type="predicted"/>
<evidence type="ECO:0000256" key="1">
    <source>
        <dbReference type="SAM" id="MobiDB-lite"/>
    </source>
</evidence>
<protein>
    <recommendedName>
        <fullName evidence="5">Serine-rich protein</fullName>
    </recommendedName>
</protein>
<organism evidence="3 4">
    <name type="scientific">Cladobotryum mycophilum</name>
    <dbReference type="NCBI Taxonomy" id="491253"/>
    <lineage>
        <taxon>Eukaryota</taxon>
        <taxon>Fungi</taxon>
        <taxon>Dikarya</taxon>
        <taxon>Ascomycota</taxon>
        <taxon>Pezizomycotina</taxon>
        <taxon>Sordariomycetes</taxon>
        <taxon>Hypocreomycetidae</taxon>
        <taxon>Hypocreales</taxon>
        <taxon>Hypocreaceae</taxon>
        <taxon>Cladobotryum</taxon>
    </lineage>
</organism>
<dbReference type="Proteomes" id="UP001338125">
    <property type="component" value="Unassembled WGS sequence"/>
</dbReference>
<comment type="caution">
    <text evidence="3">The sequence shown here is derived from an EMBL/GenBank/DDBJ whole genome shotgun (WGS) entry which is preliminary data.</text>
</comment>
<reference evidence="3 4" key="1">
    <citation type="submission" date="2024-01" db="EMBL/GenBank/DDBJ databases">
        <title>Complete genome of Cladobotryum mycophilum ATHUM6906.</title>
        <authorList>
            <person name="Christinaki A.C."/>
            <person name="Myridakis A.I."/>
            <person name="Kouvelis V.N."/>
        </authorList>
    </citation>
    <scope>NUCLEOTIDE SEQUENCE [LARGE SCALE GENOMIC DNA]</scope>
    <source>
        <strain evidence="3 4">ATHUM6906</strain>
    </source>
</reference>
<evidence type="ECO:0000256" key="2">
    <source>
        <dbReference type="SAM" id="Phobius"/>
    </source>
</evidence>
<keyword evidence="2" id="KW-0472">Membrane</keyword>
<feature type="compositionally biased region" description="Low complexity" evidence="1">
    <location>
        <begin position="581"/>
        <end position="607"/>
    </location>
</feature>
<feature type="compositionally biased region" description="Polar residues" evidence="1">
    <location>
        <begin position="235"/>
        <end position="247"/>
    </location>
</feature>
<feature type="region of interest" description="Disordered" evidence="1">
    <location>
        <begin position="661"/>
        <end position="682"/>
    </location>
</feature>
<feature type="compositionally biased region" description="Polar residues" evidence="1">
    <location>
        <begin position="198"/>
        <end position="209"/>
    </location>
</feature>
<feature type="compositionally biased region" description="Polar residues" evidence="1">
    <location>
        <begin position="60"/>
        <end position="69"/>
    </location>
</feature>
<gene>
    <name evidence="3" type="ORF">PT974_02751</name>
</gene>
<feature type="transmembrane region" description="Helical" evidence="2">
    <location>
        <begin position="742"/>
        <end position="761"/>
    </location>
</feature>
<sequence length="843" mass="92827">MSAPRTSSPQRRSFNEQFSSQNDNLHIRMVPYSPHRISSDDLPPSQQASPGSVEIYGQDGSPSSVNLPTATLDIKGKGRESHAESNRFVTPEGIKSQPLSRRLSLSPSPSATPSPSWRRPKRVVNLHPDGTFSLVQQPESLSSRADSISSPLFSYATPSSSYGRVSSGTILDDFASSPLAPVAEQKYETILPVSPAQSTVQLHPSSGSPWNYPPAGGSRKNRSEASGYSLELSGPSESHLPQPSADVNPSAGRAQGAPLSTKHSFHSSISGSTLSERTNYKVYDHSSLISGSVNDFSGLDLGSLPPSSSGSHYAMLRDNASVAQSDDQSFLPSDQSEANYVIHGGRSRSSSFLAGPRSHVRTEYSQESLVVAPLRPIKQTSAERSIHAKSRSCDSSRTTSSKTGSSRTGSLRSLRSLSSFVHREAPHLMDGNFNALPAEGDDEWRVSSNIAPNAPRRSLSRKKHWSTTLSTVFSEGETGSEPPSRSLSPLFNAPSRGSGLHSNHGRRFGSFSSSLAGLDETLAKAASHSRTVSLDRPPAVYNRDLTQGNQRLIRDHDEDGDGLAELEDMHRRTSRVRRHSLLSSRSSDQNLRSSRSSGSSRASSMNRGSLPHWARLYYGSGERRFLAYKPSYESMASSEFSDSQPRNSLLSRSPSVECYATDINNPRRRPRDYAPPDSDTISEAPMPHPLLLVARSIKKRTSSIWSPHLRQDRRASRYSIWAPPSLVGCHDTSFFWRRNIQIVLFVIGFILPFAWMIGAVLPLPTKPFLEMAERDHSTSHLDLRMESRHQMQDFNELRLRNRTKWWRGVNRRMSILGILLIGAYIALAVVGVHQQWAISRKLN</sequence>
<evidence type="ECO:0000313" key="3">
    <source>
        <dbReference type="EMBL" id="KAK5997395.1"/>
    </source>
</evidence>
<name>A0ABR0T065_9HYPO</name>
<keyword evidence="2" id="KW-1133">Transmembrane helix</keyword>
<feature type="compositionally biased region" description="Polar residues" evidence="1">
    <location>
        <begin position="1"/>
        <end position="24"/>
    </location>
</feature>
<feature type="region of interest" description="Disordered" evidence="1">
    <location>
        <begin position="1"/>
        <end position="121"/>
    </location>
</feature>
<feature type="compositionally biased region" description="Low complexity" evidence="1">
    <location>
        <begin position="96"/>
        <end position="117"/>
    </location>
</feature>
<feature type="region of interest" description="Disordered" evidence="1">
    <location>
        <begin position="380"/>
        <end position="412"/>
    </location>
</feature>
<feature type="compositionally biased region" description="Low complexity" evidence="1">
    <location>
        <begin position="393"/>
        <end position="412"/>
    </location>
</feature>
<feature type="compositionally biased region" description="Basic and acidic residues" evidence="1">
    <location>
        <begin position="74"/>
        <end position="85"/>
    </location>
</feature>
<keyword evidence="2" id="KW-0812">Transmembrane</keyword>
<evidence type="ECO:0000313" key="4">
    <source>
        <dbReference type="Proteomes" id="UP001338125"/>
    </source>
</evidence>
<dbReference type="EMBL" id="JAVFKD010000002">
    <property type="protein sequence ID" value="KAK5997395.1"/>
    <property type="molecule type" value="Genomic_DNA"/>
</dbReference>
<feature type="region of interest" description="Disordered" evidence="1">
    <location>
        <begin position="526"/>
        <end position="607"/>
    </location>
</feature>
<feature type="transmembrane region" description="Helical" evidence="2">
    <location>
        <begin position="813"/>
        <end position="832"/>
    </location>
</feature>
<keyword evidence="4" id="KW-1185">Reference proteome</keyword>
<feature type="region of interest" description="Disordered" evidence="1">
    <location>
        <begin position="198"/>
        <end position="271"/>
    </location>
</feature>
<evidence type="ECO:0008006" key="5">
    <source>
        <dbReference type="Google" id="ProtNLM"/>
    </source>
</evidence>
<accession>A0ABR0T065</accession>